<reference evidence="4 7" key="2">
    <citation type="journal article" date="2019" name="Nat. Med.">
        <title>A library of human gut bacterial isolates paired with longitudinal multiomics data enables mechanistic microbiome research.</title>
        <authorList>
            <person name="Poyet M."/>
            <person name="Groussin M."/>
            <person name="Gibbons S.M."/>
            <person name="Avila-Pacheco J."/>
            <person name="Jiang X."/>
            <person name="Kearney S.M."/>
            <person name="Perrotta A.R."/>
            <person name="Berdy B."/>
            <person name="Zhao S."/>
            <person name="Lieberman T.D."/>
            <person name="Swanson P.K."/>
            <person name="Smith M."/>
            <person name="Roesemann S."/>
            <person name="Alexander J.E."/>
            <person name="Rich S.A."/>
            <person name="Livny J."/>
            <person name="Vlamakis H."/>
            <person name="Clish C."/>
            <person name="Bullock K."/>
            <person name="Deik A."/>
            <person name="Scott J."/>
            <person name="Pierce K.A."/>
            <person name="Xavier R.J."/>
            <person name="Alm E.J."/>
        </authorList>
    </citation>
    <scope>NUCLEOTIDE SEQUENCE [LARGE SCALE GENOMIC DNA]</scope>
    <source>
        <strain evidence="4 7">BIOML-A4</strain>
    </source>
</reference>
<dbReference type="EMBL" id="VUNJ01000004">
    <property type="protein sequence ID" value="MST91320.1"/>
    <property type="molecule type" value="Genomic_DNA"/>
</dbReference>
<dbReference type="AlphaFoldDB" id="A0A0W7TV28"/>
<keyword evidence="2" id="KW-0238">DNA-binding</keyword>
<gene>
    <name evidence="2" type="ORF">ASJ35_02985</name>
    <name evidence="3" type="ORF">FYJ76_05115</name>
    <name evidence="4" type="ORF">GMD59_16970</name>
</gene>
<dbReference type="Pfam" id="PF13443">
    <property type="entry name" value="HTH_26"/>
    <property type="match status" value="1"/>
</dbReference>
<name>A0A0W7TV28_9FIRM</name>
<dbReference type="EMBL" id="LMUA01000002">
    <property type="protein sequence ID" value="KUE77698.1"/>
    <property type="molecule type" value="Genomic_DNA"/>
</dbReference>
<organism evidence="2 5">
    <name type="scientific">Ruthenibacterium lactatiformans</name>
    <dbReference type="NCBI Taxonomy" id="1550024"/>
    <lineage>
        <taxon>Bacteria</taxon>
        <taxon>Bacillati</taxon>
        <taxon>Bacillota</taxon>
        <taxon>Clostridia</taxon>
        <taxon>Eubacteriales</taxon>
        <taxon>Oscillospiraceae</taxon>
        <taxon>Ruthenibacterium</taxon>
    </lineage>
</organism>
<comment type="caution">
    <text evidence="2">The sequence shown here is derived from an EMBL/GenBank/DDBJ whole genome shotgun (WGS) entry which is preliminary data.</text>
</comment>
<proteinExistence type="predicted"/>
<dbReference type="Gene3D" id="1.10.260.40">
    <property type="entry name" value="lambda repressor-like DNA-binding domains"/>
    <property type="match status" value="1"/>
</dbReference>
<sequence length="75" mass="8618">MDKAYKESYRKLGLNIAFYRKDRGLTQMQLAELLDIDRSHMSAIELATVGVSLDVIFKMCNILSVSPKDLFDFRS</sequence>
<dbReference type="SMART" id="SM00530">
    <property type="entry name" value="HTH_XRE"/>
    <property type="match status" value="1"/>
</dbReference>
<dbReference type="PROSITE" id="PS50943">
    <property type="entry name" value="HTH_CROC1"/>
    <property type="match status" value="1"/>
</dbReference>
<dbReference type="GO" id="GO:0003677">
    <property type="term" value="F:DNA binding"/>
    <property type="evidence" value="ECO:0007669"/>
    <property type="project" value="UniProtKB-KW"/>
</dbReference>
<reference evidence="3 6" key="3">
    <citation type="submission" date="2019-08" db="EMBL/GenBank/DDBJ databases">
        <title>In-depth cultivation of the pig gut microbiome towards novel bacterial diversity and tailored functional studies.</title>
        <authorList>
            <person name="Wylensek D."/>
            <person name="Hitch T.C.A."/>
            <person name="Clavel T."/>
        </authorList>
    </citation>
    <scope>NUCLEOTIDE SEQUENCE [LARGE SCALE GENOMIC DNA]</scope>
    <source>
        <strain evidence="3 6">WCA3-601-WT-6J</strain>
    </source>
</reference>
<evidence type="ECO:0000313" key="6">
    <source>
        <dbReference type="Proteomes" id="UP000431913"/>
    </source>
</evidence>
<evidence type="ECO:0000313" key="3">
    <source>
        <dbReference type="EMBL" id="MST91320.1"/>
    </source>
</evidence>
<reference evidence="2 5" key="1">
    <citation type="submission" date="2015-10" db="EMBL/GenBank/DDBJ databases">
        <title>A novel member of the family Ruminococcaceae isolated from human faeces.</title>
        <authorList>
            <person name="Shkoporov A.N."/>
            <person name="Chaplin A.V."/>
            <person name="Motuzova O.V."/>
            <person name="Kafarskaia L.I."/>
            <person name="Efimov B.A."/>
        </authorList>
    </citation>
    <scope>NUCLEOTIDE SEQUENCE [LARGE SCALE GENOMIC DNA]</scope>
    <source>
        <strain evidence="2 5">668</strain>
    </source>
</reference>
<dbReference type="SUPFAM" id="SSF47413">
    <property type="entry name" value="lambda repressor-like DNA-binding domains"/>
    <property type="match status" value="1"/>
</dbReference>
<evidence type="ECO:0000313" key="7">
    <source>
        <dbReference type="Proteomes" id="UP000472755"/>
    </source>
</evidence>
<feature type="domain" description="HTH cro/C1-type" evidence="1">
    <location>
        <begin position="16"/>
        <end position="70"/>
    </location>
</feature>
<dbReference type="Proteomes" id="UP000431913">
    <property type="component" value="Unassembled WGS sequence"/>
</dbReference>
<accession>A0A0W7TV28</accession>
<dbReference type="Proteomes" id="UP000472755">
    <property type="component" value="Unassembled WGS sequence"/>
</dbReference>
<dbReference type="Proteomes" id="UP000053433">
    <property type="component" value="Unassembled WGS sequence"/>
</dbReference>
<evidence type="ECO:0000313" key="2">
    <source>
        <dbReference type="EMBL" id="KUE77698.1"/>
    </source>
</evidence>
<evidence type="ECO:0000259" key="1">
    <source>
        <dbReference type="PROSITE" id="PS50943"/>
    </source>
</evidence>
<dbReference type="RefSeq" id="WP_009323558.1">
    <property type="nucleotide sequence ID" value="NZ_CAOJUJ010000022.1"/>
</dbReference>
<evidence type="ECO:0000313" key="4">
    <source>
        <dbReference type="EMBL" id="MTS28961.1"/>
    </source>
</evidence>
<dbReference type="InterPro" id="IPR010982">
    <property type="entry name" value="Lambda_DNA-bd_dom_sf"/>
</dbReference>
<evidence type="ECO:0000313" key="5">
    <source>
        <dbReference type="Proteomes" id="UP000053433"/>
    </source>
</evidence>
<dbReference type="CDD" id="cd00093">
    <property type="entry name" value="HTH_XRE"/>
    <property type="match status" value="1"/>
</dbReference>
<dbReference type="InterPro" id="IPR001387">
    <property type="entry name" value="Cro/C1-type_HTH"/>
</dbReference>
<dbReference type="EMBL" id="WMZU01000043">
    <property type="protein sequence ID" value="MTS28961.1"/>
    <property type="molecule type" value="Genomic_DNA"/>
</dbReference>
<protein>
    <submittedName>
        <fullName evidence="2">DNA-binding protein</fullName>
    </submittedName>
    <submittedName>
        <fullName evidence="4">Helix-turn-helix domain-containing protein</fullName>
    </submittedName>
    <submittedName>
        <fullName evidence="3">Helix-turn-helix transcriptional regulator</fullName>
    </submittedName>
</protein>